<reference evidence="2 3" key="1">
    <citation type="submission" date="2018-12" db="EMBL/GenBank/DDBJ databases">
        <authorList>
            <consortium name="Pathogen Informatics"/>
        </authorList>
    </citation>
    <scope>NUCLEOTIDE SEQUENCE [LARGE SCALE GENOMIC DNA]</scope>
    <source>
        <strain evidence="2 3">NCTC13652</strain>
    </source>
</reference>
<feature type="region of interest" description="Disordered" evidence="1">
    <location>
        <begin position="174"/>
        <end position="196"/>
    </location>
</feature>
<sequence length="254" mass="27079">MPALEPREVPVADRGCLLRAEAAARHTHPLAQVTPCAPFRPSGAGQPHPRHGRPTSSHGCRQKARMQRSSTASVTFPCICRKKGSFPCIRQPQHDTFPASVKTEACFPASVDTGRPPGSHSAASVGGSRNFRRAGHRPSTAPWVEHQPSTSARGATPGIWPLSNTLLVGHRPSDAPWVGHPPTGLTLGRPGLSKRGKKSAFTVKVTPGRPGLSLSGLTTQIWSTRSAQWRGGPGMRISPPWRQALSPPVRKSAS</sequence>
<feature type="region of interest" description="Disordered" evidence="1">
    <location>
        <begin position="227"/>
        <end position="254"/>
    </location>
</feature>
<evidence type="ECO:0000313" key="2">
    <source>
        <dbReference type="EMBL" id="VEI03226.1"/>
    </source>
</evidence>
<keyword evidence="3" id="KW-1185">Reference proteome</keyword>
<dbReference type="STRING" id="1122997.GCA_000425285_02309"/>
<organism evidence="2 3">
    <name type="scientific">Acidipropionibacterium jensenii</name>
    <dbReference type="NCBI Taxonomy" id="1749"/>
    <lineage>
        <taxon>Bacteria</taxon>
        <taxon>Bacillati</taxon>
        <taxon>Actinomycetota</taxon>
        <taxon>Actinomycetes</taxon>
        <taxon>Propionibacteriales</taxon>
        <taxon>Propionibacteriaceae</taxon>
        <taxon>Acidipropionibacterium</taxon>
    </lineage>
</organism>
<dbReference type="AlphaFoldDB" id="A0A3S4WWW5"/>
<dbReference type="EMBL" id="LR134473">
    <property type="protein sequence ID" value="VEI03226.1"/>
    <property type="molecule type" value="Genomic_DNA"/>
</dbReference>
<proteinExistence type="predicted"/>
<gene>
    <name evidence="2" type="ORF">NCTC13652_01426</name>
</gene>
<evidence type="ECO:0000256" key="1">
    <source>
        <dbReference type="SAM" id="MobiDB-lite"/>
    </source>
</evidence>
<dbReference type="Proteomes" id="UP000277858">
    <property type="component" value="Chromosome"/>
</dbReference>
<accession>A0A3S4WWW5</accession>
<feature type="region of interest" description="Disordered" evidence="1">
    <location>
        <begin position="33"/>
        <end position="68"/>
    </location>
</feature>
<protein>
    <submittedName>
        <fullName evidence="2">Uncharacterized protein</fullName>
    </submittedName>
</protein>
<feature type="region of interest" description="Disordered" evidence="1">
    <location>
        <begin position="112"/>
        <end position="157"/>
    </location>
</feature>
<name>A0A3S4WWW5_9ACTN</name>
<evidence type="ECO:0000313" key="3">
    <source>
        <dbReference type="Proteomes" id="UP000277858"/>
    </source>
</evidence>